<proteinExistence type="predicted"/>
<dbReference type="RefSeq" id="WP_371162736.1">
    <property type="nucleotide sequence ID" value="NZ_JBEDNX010000008.1"/>
</dbReference>
<feature type="region of interest" description="Disordered" evidence="1">
    <location>
        <begin position="360"/>
        <end position="396"/>
    </location>
</feature>
<reference evidence="2 3" key="1">
    <citation type="submission" date="2024-06" db="EMBL/GenBank/DDBJ databases">
        <title>Halorubrum miltondacostae sp. nov., a potential PHA producer isolated from an inland solar saltern in Rio Maior, Portugal.</title>
        <authorList>
            <person name="Albuquerque L."/>
            <person name="Viver T."/>
            <person name="Barroso C."/>
            <person name="Claudino R."/>
            <person name="Galvan M."/>
            <person name="Simoes G."/>
            <person name="Lobo Da Cunha A."/>
            <person name="Egas C."/>
        </authorList>
    </citation>
    <scope>NUCLEOTIDE SEQUENCE [LARGE SCALE GENOMIC DNA]</scope>
    <source>
        <strain evidence="2 3">RMP-11</strain>
    </source>
</reference>
<dbReference type="Gene3D" id="2.60.40.1120">
    <property type="entry name" value="Carboxypeptidase-like, regulatory domain"/>
    <property type="match status" value="1"/>
</dbReference>
<keyword evidence="3" id="KW-1185">Reference proteome</keyword>
<feature type="compositionally biased region" description="Gly residues" evidence="1">
    <location>
        <begin position="376"/>
        <end position="385"/>
    </location>
</feature>
<gene>
    <name evidence="2" type="ORF">ABNG04_12445</name>
</gene>
<comment type="caution">
    <text evidence="2">The sequence shown here is derived from an EMBL/GenBank/DDBJ whole genome shotgun (WGS) entry which is preliminary data.</text>
</comment>
<evidence type="ECO:0000313" key="3">
    <source>
        <dbReference type="Proteomes" id="UP001567572"/>
    </source>
</evidence>
<evidence type="ECO:0000256" key="1">
    <source>
        <dbReference type="SAM" id="MobiDB-lite"/>
    </source>
</evidence>
<accession>A0ABD5M6U6</accession>
<protein>
    <submittedName>
        <fullName evidence="2">Carboxypeptidase-like regulatory domain-containing protein</fullName>
    </submittedName>
</protein>
<dbReference type="Pfam" id="PF13620">
    <property type="entry name" value="CarboxypepD_reg"/>
    <property type="match status" value="1"/>
</dbReference>
<sequence length="420" mass="43175">MNVSRPALVVAVALLVAAVAAGGVAGQQADPVTLTVAVTDQDGDALGGVTVDAAWETESGETGTVSGATASNGKVFLDVPEGASVELDVDDDTYVRNRPLQIDEATARDVNLGVTRSGTATVSVVDGQNRSQADARVTVREDGRTVDRGETGSDGTYETARLERGDYEVVAVKPGYFEASRTVTVAGDNETEIAIERGTTTLDVRTFDDHFDPPMPIETGAVRASSSVFDGRVSVTEGTASLTVPVNALYTVEVVKEGYESSVERVRVRESPVSANATAQRSAALSVSAANEAVIVGETTRVTVRNAYDEPVAGAAVEVDGEVVGETDDRGEIEVPIRTAGDRTVVARNNDATADLITVTGVEQSEEPAGNDSGDEGAGSAGDGSDGGDGDTDDRIPGFGVVAALLAVLTVAAASRVRGR</sequence>
<name>A0ABD5M6U6_9EURY</name>
<dbReference type="EMBL" id="JBEDNY010000004">
    <property type="protein sequence ID" value="MEZ3164673.1"/>
    <property type="molecule type" value="Genomic_DNA"/>
</dbReference>
<dbReference type="Proteomes" id="UP001567572">
    <property type="component" value="Unassembled WGS sequence"/>
</dbReference>
<dbReference type="InterPro" id="IPR013784">
    <property type="entry name" value="Carb-bd-like_fold"/>
</dbReference>
<dbReference type="AlphaFoldDB" id="A0ABD5M6U6"/>
<dbReference type="SUPFAM" id="SSF49452">
    <property type="entry name" value="Starch-binding domain-like"/>
    <property type="match status" value="1"/>
</dbReference>
<evidence type="ECO:0000313" key="2">
    <source>
        <dbReference type="EMBL" id="MEZ3164673.1"/>
    </source>
</evidence>
<organism evidence="2 3">
    <name type="scientific">Halorubrum miltondacostae</name>
    <dbReference type="NCBI Taxonomy" id="3076378"/>
    <lineage>
        <taxon>Archaea</taxon>
        <taxon>Methanobacteriati</taxon>
        <taxon>Methanobacteriota</taxon>
        <taxon>Stenosarchaea group</taxon>
        <taxon>Halobacteria</taxon>
        <taxon>Halobacteriales</taxon>
        <taxon>Haloferacaceae</taxon>
        <taxon>Halorubrum</taxon>
    </lineage>
</organism>